<dbReference type="OrthoDB" id="1551317at2"/>
<keyword evidence="4" id="KW-1185">Reference proteome</keyword>
<feature type="region of interest" description="Disordered" evidence="1">
    <location>
        <begin position="1"/>
        <end position="30"/>
    </location>
</feature>
<proteinExistence type="predicted"/>
<evidence type="ECO:0000313" key="3">
    <source>
        <dbReference type="EMBL" id="MYL27568.1"/>
    </source>
</evidence>
<dbReference type="InterPro" id="IPR024467">
    <property type="entry name" value="Xre/MbcA/ParS-like_toxin-bd"/>
</dbReference>
<evidence type="ECO:0000313" key="4">
    <source>
        <dbReference type="Proteomes" id="UP000460751"/>
    </source>
</evidence>
<dbReference type="AlphaFoldDB" id="A0A9X5B6K3"/>
<comment type="caution">
    <text evidence="3">The sequence shown here is derived from an EMBL/GenBank/DDBJ whole genome shotgun (WGS) entry which is preliminary data.</text>
</comment>
<feature type="domain" description="Antitoxin Xre/MbcA/ParS-like toxin-binding" evidence="2">
    <location>
        <begin position="90"/>
        <end position="140"/>
    </location>
</feature>
<evidence type="ECO:0000259" key="2">
    <source>
        <dbReference type="Pfam" id="PF09722"/>
    </source>
</evidence>
<protein>
    <submittedName>
        <fullName evidence="3">DUF2384 domain-containing protein</fullName>
    </submittedName>
</protein>
<feature type="compositionally biased region" description="Polar residues" evidence="1">
    <location>
        <begin position="18"/>
        <end position="30"/>
    </location>
</feature>
<dbReference type="EMBL" id="WMEX01000006">
    <property type="protein sequence ID" value="MYL27568.1"/>
    <property type="molecule type" value="Genomic_DNA"/>
</dbReference>
<name>A0A9X5B6K3_9GAMM</name>
<dbReference type="RefSeq" id="WP_160899231.1">
    <property type="nucleotide sequence ID" value="NZ_WMEX01000006.1"/>
</dbReference>
<reference evidence="3 4" key="1">
    <citation type="submission" date="2019-11" db="EMBL/GenBank/DDBJ databases">
        <title>Genome sequences of 17 halophilic strains isolated from different environments.</title>
        <authorList>
            <person name="Furrow R.E."/>
        </authorList>
    </citation>
    <scope>NUCLEOTIDE SEQUENCE [LARGE SCALE GENOMIC DNA]</scope>
    <source>
        <strain evidence="3 4">22507_15_FS</strain>
    </source>
</reference>
<gene>
    <name evidence="3" type="ORF">GLW01_12275</name>
</gene>
<dbReference type="Proteomes" id="UP000460751">
    <property type="component" value="Unassembled WGS sequence"/>
</dbReference>
<evidence type="ECO:0000256" key="1">
    <source>
        <dbReference type="SAM" id="MobiDB-lite"/>
    </source>
</evidence>
<organism evidence="3 4">
    <name type="scientific">Vreelandella halophila</name>
    <dbReference type="NCBI Taxonomy" id="86177"/>
    <lineage>
        <taxon>Bacteria</taxon>
        <taxon>Pseudomonadati</taxon>
        <taxon>Pseudomonadota</taxon>
        <taxon>Gammaproteobacteria</taxon>
        <taxon>Oceanospirillales</taxon>
        <taxon>Halomonadaceae</taxon>
        <taxon>Vreelandella</taxon>
    </lineage>
</organism>
<dbReference type="Pfam" id="PF09722">
    <property type="entry name" value="Xre_MbcA_ParS_C"/>
    <property type="match status" value="1"/>
</dbReference>
<accession>A0A9X5B6K3</accession>
<sequence length="143" mass="15574">MSEDENPGHPSLWEALAPSSQGTEPVSALSNPDCQMEVIRNLLGSGLHQESLERSLGLPVDALSHAQLRSGLDSHSQERFLRLLCILSWANELFEGDLETAIRWAQSPVKALNGGLPVNMAVSADDTERVRCVIGRIEHGIPQ</sequence>